<gene>
    <name evidence="2" type="ORF">EDEG_00158</name>
</gene>
<accession>J9D8N4</accession>
<reference evidence="3" key="2">
    <citation type="submission" date="2015-07" db="EMBL/GenBank/DDBJ databases">
        <title>Contrasting host-pathogen interactions and genome evolution in two generalist and specialist microsporidian pathogens of mosquitoes.</title>
        <authorList>
            <consortium name="The Broad Institute Genomics Platform"/>
            <consortium name="The Broad Institute Genome Sequencing Center for Infectious Disease"/>
            <person name="Cuomo C.A."/>
            <person name="Sanscrainte N.D."/>
            <person name="Goldberg J.M."/>
            <person name="Heiman D."/>
            <person name="Young S."/>
            <person name="Zeng Q."/>
            <person name="Becnel J.J."/>
            <person name="Birren B.W."/>
        </authorList>
    </citation>
    <scope>NUCLEOTIDE SEQUENCE [LARGE SCALE GENOMIC DNA]</scope>
    <source>
        <strain evidence="3">USNM 41457</strain>
    </source>
</reference>
<keyword evidence="1" id="KW-0472">Membrane</keyword>
<dbReference type="VEuPathDB" id="MicrosporidiaDB:EDEG_00158"/>
<dbReference type="HOGENOM" id="CLU_1669368_0_0_1"/>
<feature type="transmembrane region" description="Helical" evidence="1">
    <location>
        <begin position="50"/>
        <end position="76"/>
    </location>
</feature>
<dbReference type="Proteomes" id="UP000003163">
    <property type="component" value="Unassembled WGS sequence"/>
</dbReference>
<feature type="transmembrane region" description="Helical" evidence="1">
    <location>
        <begin position="82"/>
        <end position="106"/>
    </location>
</feature>
<keyword evidence="3" id="KW-1185">Reference proteome</keyword>
<evidence type="ECO:0000313" key="3">
    <source>
        <dbReference type="Proteomes" id="UP000003163"/>
    </source>
</evidence>
<comment type="caution">
    <text evidence="2">The sequence shown here is derived from an EMBL/GenBank/DDBJ whole genome shotgun (WGS) entry which is preliminary data.</text>
</comment>
<evidence type="ECO:0000313" key="2">
    <source>
        <dbReference type="EMBL" id="EJW04106.1"/>
    </source>
</evidence>
<dbReference type="AlphaFoldDB" id="J9D8N4"/>
<proteinExistence type="predicted"/>
<dbReference type="InParanoid" id="J9D8N4"/>
<keyword evidence="1" id="KW-0812">Transmembrane</keyword>
<sequence>MSNRGNFYGDSETELEPLKTTKRFINPETQTESYSTNMQQQNKEHVFKKLIFVLSINFFLIPNVLLMMLFICWLLYDSNHDPKYFFGFLIGMLGFCFDLMIMNKSIPDEILNRLSLKNFFKHLRKNWKTYFLRFLAFILFLYPFIDQNFIIELITRFK</sequence>
<organism evidence="2 3">
    <name type="scientific">Edhazardia aedis (strain USNM 41457)</name>
    <name type="common">Microsporidian parasite</name>
    <dbReference type="NCBI Taxonomy" id="1003232"/>
    <lineage>
        <taxon>Eukaryota</taxon>
        <taxon>Fungi</taxon>
        <taxon>Fungi incertae sedis</taxon>
        <taxon>Microsporidia</taxon>
        <taxon>Edhazardia</taxon>
    </lineage>
</organism>
<evidence type="ECO:0000256" key="1">
    <source>
        <dbReference type="SAM" id="Phobius"/>
    </source>
</evidence>
<feature type="transmembrane region" description="Helical" evidence="1">
    <location>
        <begin position="127"/>
        <end position="145"/>
    </location>
</feature>
<reference evidence="2 3" key="1">
    <citation type="submission" date="2011-08" db="EMBL/GenBank/DDBJ databases">
        <authorList>
            <person name="Liu Z.J."/>
            <person name="Shi F.L."/>
            <person name="Lu J.Q."/>
            <person name="Li M."/>
            <person name="Wang Z.L."/>
        </authorList>
    </citation>
    <scope>NUCLEOTIDE SEQUENCE [LARGE SCALE GENOMIC DNA]</scope>
    <source>
        <strain evidence="2 3">USNM 41457</strain>
    </source>
</reference>
<keyword evidence="1" id="KW-1133">Transmembrane helix</keyword>
<name>J9D8N4_EDHAE</name>
<protein>
    <submittedName>
        <fullName evidence="2">Uncharacterized protein</fullName>
    </submittedName>
</protein>
<dbReference type="EMBL" id="AFBI03000002">
    <property type="protein sequence ID" value="EJW04106.1"/>
    <property type="molecule type" value="Genomic_DNA"/>
</dbReference>